<gene>
    <name evidence="1" type="ORF">B0H15DRAFT_427208</name>
</gene>
<protein>
    <submittedName>
        <fullName evidence="1">Uncharacterized protein</fullName>
    </submittedName>
</protein>
<proteinExistence type="predicted"/>
<sequence>MDRDEMPARGSAYHRRCSHRVQRSTRRYWQAVPDLAEPARAGKIYSLVSLASSYSNRHITSLCSNHYQVEGSRILGPLGLNIADKNDSAGSSNQAPIIGNPFYQISRALSSSRALSREECARNRPRFLGGTLTKVVSLQLFAGVTHPAADRVHTLSIHPKCRRWKAECPGAPFISSTIAGFVHLRCVLPRSATPRPSSSR</sequence>
<accession>A0AAD6XP06</accession>
<evidence type="ECO:0000313" key="1">
    <source>
        <dbReference type="EMBL" id="KAJ7083082.1"/>
    </source>
</evidence>
<dbReference type="AlphaFoldDB" id="A0AAD6XP06"/>
<dbReference type="Proteomes" id="UP001222325">
    <property type="component" value="Unassembled WGS sequence"/>
</dbReference>
<keyword evidence="2" id="KW-1185">Reference proteome</keyword>
<dbReference type="EMBL" id="JARJCN010000042">
    <property type="protein sequence ID" value="KAJ7083082.1"/>
    <property type="molecule type" value="Genomic_DNA"/>
</dbReference>
<reference evidence="1" key="1">
    <citation type="submission" date="2023-03" db="EMBL/GenBank/DDBJ databases">
        <title>Massive genome expansion in bonnet fungi (Mycena s.s.) driven by repeated elements and novel gene families across ecological guilds.</title>
        <authorList>
            <consortium name="Lawrence Berkeley National Laboratory"/>
            <person name="Harder C.B."/>
            <person name="Miyauchi S."/>
            <person name="Viragh M."/>
            <person name="Kuo A."/>
            <person name="Thoen E."/>
            <person name="Andreopoulos B."/>
            <person name="Lu D."/>
            <person name="Skrede I."/>
            <person name="Drula E."/>
            <person name="Henrissat B."/>
            <person name="Morin E."/>
            <person name="Kohler A."/>
            <person name="Barry K."/>
            <person name="LaButti K."/>
            <person name="Morin E."/>
            <person name="Salamov A."/>
            <person name="Lipzen A."/>
            <person name="Mereny Z."/>
            <person name="Hegedus B."/>
            <person name="Baldrian P."/>
            <person name="Stursova M."/>
            <person name="Weitz H."/>
            <person name="Taylor A."/>
            <person name="Grigoriev I.V."/>
            <person name="Nagy L.G."/>
            <person name="Martin F."/>
            <person name="Kauserud H."/>
        </authorList>
    </citation>
    <scope>NUCLEOTIDE SEQUENCE</scope>
    <source>
        <strain evidence="1">CBHHK173m</strain>
    </source>
</reference>
<comment type="caution">
    <text evidence="1">The sequence shown here is derived from an EMBL/GenBank/DDBJ whole genome shotgun (WGS) entry which is preliminary data.</text>
</comment>
<name>A0AAD6XP06_9AGAR</name>
<organism evidence="1 2">
    <name type="scientific">Mycena belliarum</name>
    <dbReference type="NCBI Taxonomy" id="1033014"/>
    <lineage>
        <taxon>Eukaryota</taxon>
        <taxon>Fungi</taxon>
        <taxon>Dikarya</taxon>
        <taxon>Basidiomycota</taxon>
        <taxon>Agaricomycotina</taxon>
        <taxon>Agaricomycetes</taxon>
        <taxon>Agaricomycetidae</taxon>
        <taxon>Agaricales</taxon>
        <taxon>Marasmiineae</taxon>
        <taxon>Mycenaceae</taxon>
        <taxon>Mycena</taxon>
    </lineage>
</organism>
<evidence type="ECO:0000313" key="2">
    <source>
        <dbReference type="Proteomes" id="UP001222325"/>
    </source>
</evidence>